<dbReference type="EMBL" id="BART01000017">
    <property type="protein sequence ID" value="GAG61333.1"/>
    <property type="molecule type" value="Genomic_DNA"/>
</dbReference>
<comment type="caution">
    <text evidence="1">The sequence shown here is derived from an EMBL/GenBank/DDBJ whole genome shotgun (WGS) entry which is preliminary data.</text>
</comment>
<sequence length="549" mass="64445">MERLSFKVPQKNKQIFLSPSGDKMGSLLEENKKIFSQYSFKILNQPFKEVRKKSRKRVVKEALKFSKKFDPDIGEKINPAYQYIIQSGHQPVFFHPGIWIKNIFLNELLKSPLMDKSLGLNIILDNDICKDLNLSLPVLSSNGNLMVEEISFLSSTLTSNLPFEEYPCPFLKLITKFTQDIICKLKLLESENKDILNNFKNFARCLENSSRFCNQNYKRGNLGDFLGLARRLYEQEINPAYLEIPFSQICSSDEFLSFFLEITKNIESFSKIYNNKLGEYRKLFKIRNRAHPSPNLMTKENLIEIPFWIWREGDQRRKIFILREKEKKYLYNDSYGKIFLIEENGFKSLFSLKSILKERGLKIRPKALLLTLYNRLFISDLFIHGLGGAKYDLVTDEVIREFFKVEPPHFLVASCTLYPDFKSSPGTSDSKISALKNKIRDLEFNPERYVNELSLTKKEEIRIGELAEKKTELIKKIKKTLSPIEKRKISEEFKAINNFIVEKISPLKCKLDKKIEKEEEKMKQSKVYTFREFPYCFFSAKTLRNLLNF</sequence>
<evidence type="ECO:0000313" key="1">
    <source>
        <dbReference type="EMBL" id="GAG61333.1"/>
    </source>
</evidence>
<reference evidence="1" key="1">
    <citation type="journal article" date="2014" name="Front. Microbiol.">
        <title>High frequency of phylogenetically diverse reductive dehalogenase-homologous genes in deep subseafloor sedimentary metagenomes.</title>
        <authorList>
            <person name="Kawai M."/>
            <person name="Futagami T."/>
            <person name="Toyoda A."/>
            <person name="Takaki Y."/>
            <person name="Nishi S."/>
            <person name="Hori S."/>
            <person name="Arai W."/>
            <person name="Tsubouchi T."/>
            <person name="Morono Y."/>
            <person name="Uchiyama I."/>
            <person name="Ito T."/>
            <person name="Fujiyama A."/>
            <person name="Inagaki F."/>
            <person name="Takami H."/>
        </authorList>
    </citation>
    <scope>NUCLEOTIDE SEQUENCE</scope>
    <source>
        <strain evidence="1">Expedition CK06-06</strain>
    </source>
</reference>
<organism evidence="1">
    <name type="scientific">marine sediment metagenome</name>
    <dbReference type="NCBI Taxonomy" id="412755"/>
    <lineage>
        <taxon>unclassified sequences</taxon>
        <taxon>metagenomes</taxon>
        <taxon>ecological metagenomes</taxon>
    </lineage>
</organism>
<gene>
    <name evidence="1" type="ORF">S01H4_00153</name>
</gene>
<protein>
    <submittedName>
        <fullName evidence="1">Uncharacterized protein</fullName>
    </submittedName>
</protein>
<proteinExistence type="predicted"/>
<accession>X0ZLR7</accession>
<name>X0ZLR7_9ZZZZ</name>
<dbReference type="AlphaFoldDB" id="X0ZLR7"/>